<organism evidence="2 3">
    <name type="scientific">Apolygus lucorum</name>
    <name type="common">Small green plant bug</name>
    <name type="synonym">Lygocoris lucorum</name>
    <dbReference type="NCBI Taxonomy" id="248454"/>
    <lineage>
        <taxon>Eukaryota</taxon>
        <taxon>Metazoa</taxon>
        <taxon>Ecdysozoa</taxon>
        <taxon>Arthropoda</taxon>
        <taxon>Hexapoda</taxon>
        <taxon>Insecta</taxon>
        <taxon>Pterygota</taxon>
        <taxon>Neoptera</taxon>
        <taxon>Paraneoptera</taxon>
        <taxon>Hemiptera</taxon>
        <taxon>Heteroptera</taxon>
        <taxon>Panheteroptera</taxon>
        <taxon>Cimicomorpha</taxon>
        <taxon>Miridae</taxon>
        <taxon>Mirini</taxon>
        <taxon>Apolygus</taxon>
    </lineage>
</organism>
<proteinExistence type="predicted"/>
<evidence type="ECO:0000256" key="1">
    <source>
        <dbReference type="SAM" id="MobiDB-lite"/>
    </source>
</evidence>
<dbReference type="EMBL" id="WIXP02000006">
    <property type="protein sequence ID" value="KAF6209212.1"/>
    <property type="molecule type" value="Genomic_DNA"/>
</dbReference>
<evidence type="ECO:0000313" key="3">
    <source>
        <dbReference type="Proteomes" id="UP000466442"/>
    </source>
</evidence>
<gene>
    <name evidence="2" type="ORF">GE061_014957</name>
</gene>
<dbReference type="AlphaFoldDB" id="A0A8S9XJM1"/>
<keyword evidence="3" id="KW-1185">Reference proteome</keyword>
<protein>
    <submittedName>
        <fullName evidence="2">Uncharacterized protein</fullName>
    </submittedName>
</protein>
<comment type="caution">
    <text evidence="2">The sequence shown here is derived from an EMBL/GenBank/DDBJ whole genome shotgun (WGS) entry which is preliminary data.</text>
</comment>
<evidence type="ECO:0000313" key="2">
    <source>
        <dbReference type="EMBL" id="KAF6209212.1"/>
    </source>
</evidence>
<name>A0A8S9XJM1_APOLU</name>
<accession>A0A8S9XJM1</accession>
<sequence length="86" mass="9765">MRKQFPGPEDRRLCSGPPHRRTPHVRPQHETGTSAQTEVDTVDEIGPMQRLPTLHPLSRPSSGKVTKMSSQSLDKKSSLRRLRKKN</sequence>
<feature type="compositionally biased region" description="Polar residues" evidence="1">
    <location>
        <begin position="30"/>
        <end position="39"/>
    </location>
</feature>
<feature type="region of interest" description="Disordered" evidence="1">
    <location>
        <begin position="1"/>
        <end position="86"/>
    </location>
</feature>
<dbReference type="Proteomes" id="UP000466442">
    <property type="component" value="Unassembled WGS sequence"/>
</dbReference>
<reference evidence="2" key="1">
    <citation type="journal article" date="2021" name="Mol. Ecol. Resour.">
        <title>Apolygus lucorum genome provides insights into omnivorousness and mesophyll feeding.</title>
        <authorList>
            <person name="Liu Y."/>
            <person name="Liu H."/>
            <person name="Wang H."/>
            <person name="Huang T."/>
            <person name="Liu B."/>
            <person name="Yang B."/>
            <person name="Yin L."/>
            <person name="Li B."/>
            <person name="Zhang Y."/>
            <person name="Zhang S."/>
            <person name="Jiang F."/>
            <person name="Zhang X."/>
            <person name="Ren Y."/>
            <person name="Wang B."/>
            <person name="Wang S."/>
            <person name="Lu Y."/>
            <person name="Wu K."/>
            <person name="Fan W."/>
            <person name="Wang G."/>
        </authorList>
    </citation>
    <scope>NUCLEOTIDE SEQUENCE</scope>
    <source>
        <strain evidence="2">12Hb</strain>
    </source>
</reference>